<evidence type="ECO:0000313" key="3">
    <source>
        <dbReference type="EMBL" id="WOL10747.1"/>
    </source>
</evidence>
<reference evidence="3 4" key="1">
    <citation type="submission" date="2023-10" db="EMBL/GenBank/DDBJ databases">
        <title>Chromosome-scale genome assembly provides insights into flower coloration mechanisms of Canna indica.</title>
        <authorList>
            <person name="Li C."/>
        </authorList>
    </citation>
    <scope>NUCLEOTIDE SEQUENCE [LARGE SCALE GENOMIC DNA]</scope>
    <source>
        <tissue evidence="3">Flower</tissue>
    </source>
</reference>
<dbReference type="InterPro" id="IPR012001">
    <property type="entry name" value="Thiamin_PyroP_enz_TPP-bd_dom"/>
</dbReference>
<proteinExistence type="inferred from homology"/>
<dbReference type="Gene3D" id="3.40.50.970">
    <property type="match status" value="1"/>
</dbReference>
<organism evidence="3 4">
    <name type="scientific">Canna indica</name>
    <name type="common">Indian-shot</name>
    <dbReference type="NCBI Taxonomy" id="4628"/>
    <lineage>
        <taxon>Eukaryota</taxon>
        <taxon>Viridiplantae</taxon>
        <taxon>Streptophyta</taxon>
        <taxon>Embryophyta</taxon>
        <taxon>Tracheophyta</taxon>
        <taxon>Spermatophyta</taxon>
        <taxon>Magnoliopsida</taxon>
        <taxon>Liliopsida</taxon>
        <taxon>Zingiberales</taxon>
        <taxon>Cannaceae</taxon>
        <taxon>Canna</taxon>
    </lineage>
</organism>
<dbReference type="PANTHER" id="PTHR18968:SF13">
    <property type="entry name" value="ACETOLACTATE SYNTHASE CATALYTIC SUBUNIT, MITOCHONDRIAL"/>
    <property type="match status" value="1"/>
</dbReference>
<dbReference type="GO" id="GO:0005948">
    <property type="term" value="C:acetolactate synthase complex"/>
    <property type="evidence" value="ECO:0007669"/>
    <property type="project" value="TreeGrafter"/>
</dbReference>
<dbReference type="GO" id="GO:0009097">
    <property type="term" value="P:isoleucine biosynthetic process"/>
    <property type="evidence" value="ECO:0007669"/>
    <property type="project" value="TreeGrafter"/>
</dbReference>
<dbReference type="GO" id="GO:0030976">
    <property type="term" value="F:thiamine pyrophosphate binding"/>
    <property type="evidence" value="ECO:0007669"/>
    <property type="project" value="InterPro"/>
</dbReference>
<dbReference type="SUPFAM" id="SSF52518">
    <property type="entry name" value="Thiamin diphosphate-binding fold (THDP-binding)"/>
    <property type="match status" value="1"/>
</dbReference>
<protein>
    <submittedName>
        <fullName evidence="3">Acetolactate synthase</fullName>
    </submittedName>
</protein>
<dbReference type="GO" id="GO:0009099">
    <property type="term" value="P:L-valine biosynthetic process"/>
    <property type="evidence" value="ECO:0007669"/>
    <property type="project" value="TreeGrafter"/>
</dbReference>
<dbReference type="AlphaFoldDB" id="A0AAQ3KNB1"/>
<dbReference type="PANTHER" id="PTHR18968">
    <property type="entry name" value="THIAMINE PYROPHOSPHATE ENZYMES"/>
    <property type="match status" value="1"/>
</dbReference>
<gene>
    <name evidence="3" type="ORF">Cni_G19506</name>
</gene>
<dbReference type="GO" id="GO:0003984">
    <property type="term" value="F:acetolactate synthase activity"/>
    <property type="evidence" value="ECO:0007669"/>
    <property type="project" value="TreeGrafter"/>
</dbReference>
<dbReference type="InterPro" id="IPR045229">
    <property type="entry name" value="TPP_enz"/>
</dbReference>
<accession>A0AAQ3KNB1</accession>
<name>A0AAQ3KNB1_9LILI</name>
<evidence type="ECO:0000259" key="2">
    <source>
        <dbReference type="Pfam" id="PF02776"/>
    </source>
</evidence>
<feature type="domain" description="Thiamine pyrophosphate enzyme N-terminal TPP-binding" evidence="2">
    <location>
        <begin position="18"/>
        <end position="86"/>
    </location>
</feature>
<dbReference type="GO" id="GO:0050660">
    <property type="term" value="F:flavin adenine dinucleotide binding"/>
    <property type="evidence" value="ECO:0007669"/>
    <property type="project" value="TreeGrafter"/>
</dbReference>
<evidence type="ECO:0000313" key="4">
    <source>
        <dbReference type="Proteomes" id="UP001327560"/>
    </source>
</evidence>
<sequence length="104" mass="11122">MGGKLLRLDFTGDWSRGKGANILVEALEREGVTDLFAYPGGASDEIHQALTRFPSIINHLLRHEQGEVFAAIGNACSTRPPGVCIAEQLIVEKASNFGALGCLL</sequence>
<keyword evidence="4" id="KW-1185">Reference proteome</keyword>
<dbReference type="EMBL" id="CP136895">
    <property type="protein sequence ID" value="WOL10747.1"/>
    <property type="molecule type" value="Genomic_DNA"/>
</dbReference>
<comment type="similarity">
    <text evidence="1">Belongs to the TPP enzyme family.</text>
</comment>
<dbReference type="Pfam" id="PF02776">
    <property type="entry name" value="TPP_enzyme_N"/>
    <property type="match status" value="1"/>
</dbReference>
<dbReference type="InterPro" id="IPR029061">
    <property type="entry name" value="THDP-binding"/>
</dbReference>
<dbReference type="CDD" id="cd07035">
    <property type="entry name" value="TPP_PYR_POX_like"/>
    <property type="match status" value="1"/>
</dbReference>
<dbReference type="Proteomes" id="UP001327560">
    <property type="component" value="Chromosome 6"/>
</dbReference>
<evidence type="ECO:0000256" key="1">
    <source>
        <dbReference type="ARBA" id="ARBA00007812"/>
    </source>
</evidence>